<feature type="region of interest" description="Disordered" evidence="1">
    <location>
        <begin position="42"/>
        <end position="63"/>
    </location>
</feature>
<dbReference type="Gramene" id="LPERR12G13450.1">
    <property type="protein sequence ID" value="LPERR12G13450.1"/>
    <property type="gene ID" value="LPERR12G13450"/>
</dbReference>
<feature type="region of interest" description="Disordered" evidence="1">
    <location>
        <begin position="1"/>
        <end position="27"/>
    </location>
</feature>
<name>A0A0D9Y0J8_9ORYZ</name>
<evidence type="ECO:0000313" key="2">
    <source>
        <dbReference type="EnsemblPlants" id="LPERR12G13450.1"/>
    </source>
</evidence>
<reference evidence="2" key="3">
    <citation type="submission" date="2015-04" db="UniProtKB">
        <authorList>
            <consortium name="EnsemblPlants"/>
        </authorList>
    </citation>
    <scope>IDENTIFICATION</scope>
</reference>
<feature type="compositionally biased region" description="Basic residues" evidence="1">
    <location>
        <begin position="9"/>
        <end position="20"/>
    </location>
</feature>
<accession>A0A0D9Y0J8</accession>
<reference evidence="2 3" key="1">
    <citation type="submission" date="2012-08" db="EMBL/GenBank/DDBJ databases">
        <title>Oryza genome evolution.</title>
        <authorList>
            <person name="Wing R.A."/>
        </authorList>
    </citation>
    <scope>NUCLEOTIDE SEQUENCE</scope>
</reference>
<evidence type="ECO:0000313" key="3">
    <source>
        <dbReference type="Proteomes" id="UP000032180"/>
    </source>
</evidence>
<dbReference type="AlphaFoldDB" id="A0A0D9Y0J8"/>
<organism evidence="2 3">
    <name type="scientific">Leersia perrieri</name>
    <dbReference type="NCBI Taxonomy" id="77586"/>
    <lineage>
        <taxon>Eukaryota</taxon>
        <taxon>Viridiplantae</taxon>
        <taxon>Streptophyta</taxon>
        <taxon>Embryophyta</taxon>
        <taxon>Tracheophyta</taxon>
        <taxon>Spermatophyta</taxon>
        <taxon>Magnoliopsida</taxon>
        <taxon>Liliopsida</taxon>
        <taxon>Poales</taxon>
        <taxon>Poaceae</taxon>
        <taxon>BOP clade</taxon>
        <taxon>Oryzoideae</taxon>
        <taxon>Oryzeae</taxon>
        <taxon>Oryzinae</taxon>
        <taxon>Leersia</taxon>
    </lineage>
</organism>
<reference evidence="3" key="2">
    <citation type="submission" date="2013-12" db="EMBL/GenBank/DDBJ databases">
        <authorList>
            <person name="Yu Y."/>
            <person name="Lee S."/>
            <person name="de Baynast K."/>
            <person name="Wissotski M."/>
            <person name="Liu L."/>
            <person name="Talag J."/>
            <person name="Goicoechea J."/>
            <person name="Angelova A."/>
            <person name="Jetty R."/>
            <person name="Kudrna D."/>
            <person name="Golser W."/>
            <person name="Rivera L."/>
            <person name="Zhang J."/>
            <person name="Wing R."/>
        </authorList>
    </citation>
    <scope>NUCLEOTIDE SEQUENCE</scope>
</reference>
<sequence length="63" mass="7280">MVREEVHKSWRRRPRRRVGKLRTSSLSKRTPYLAHQLSMRVLDTQGSGGPPFRFGTGVRCTKA</sequence>
<dbReference type="EnsemblPlants" id="LPERR12G13450.1">
    <property type="protein sequence ID" value="LPERR12G13450.1"/>
    <property type="gene ID" value="LPERR12G13450"/>
</dbReference>
<dbReference type="Proteomes" id="UP000032180">
    <property type="component" value="Chromosome 12"/>
</dbReference>
<keyword evidence="3" id="KW-1185">Reference proteome</keyword>
<proteinExistence type="predicted"/>
<dbReference type="HOGENOM" id="CLU_2888996_0_0_1"/>
<protein>
    <submittedName>
        <fullName evidence="2">Uncharacterized protein</fullName>
    </submittedName>
</protein>
<evidence type="ECO:0000256" key="1">
    <source>
        <dbReference type="SAM" id="MobiDB-lite"/>
    </source>
</evidence>